<name>A0AAV0IZA6_9ROSI</name>
<feature type="region of interest" description="Disordered" evidence="1">
    <location>
        <begin position="320"/>
        <end position="348"/>
    </location>
</feature>
<accession>A0AAV0IZA6</accession>
<feature type="compositionally biased region" description="Low complexity" evidence="1">
    <location>
        <begin position="239"/>
        <end position="257"/>
    </location>
</feature>
<keyword evidence="3" id="KW-1185">Reference proteome</keyword>
<dbReference type="InterPro" id="IPR039619">
    <property type="entry name" value="MAKR2/5"/>
</dbReference>
<organism evidence="2 3">
    <name type="scientific">Linum tenue</name>
    <dbReference type="NCBI Taxonomy" id="586396"/>
    <lineage>
        <taxon>Eukaryota</taxon>
        <taxon>Viridiplantae</taxon>
        <taxon>Streptophyta</taxon>
        <taxon>Embryophyta</taxon>
        <taxon>Tracheophyta</taxon>
        <taxon>Spermatophyta</taxon>
        <taxon>Magnoliopsida</taxon>
        <taxon>eudicotyledons</taxon>
        <taxon>Gunneridae</taxon>
        <taxon>Pentapetalae</taxon>
        <taxon>rosids</taxon>
        <taxon>fabids</taxon>
        <taxon>Malpighiales</taxon>
        <taxon>Linaceae</taxon>
        <taxon>Linum</taxon>
    </lineage>
</organism>
<proteinExistence type="predicted"/>
<reference evidence="2" key="1">
    <citation type="submission" date="2022-08" db="EMBL/GenBank/DDBJ databases">
        <authorList>
            <person name="Gutierrez-Valencia J."/>
        </authorList>
    </citation>
    <scope>NUCLEOTIDE SEQUENCE</scope>
</reference>
<comment type="caution">
    <text evidence="2">The sequence shown here is derived from an EMBL/GenBank/DDBJ whole genome shotgun (WGS) entry which is preliminary data.</text>
</comment>
<evidence type="ECO:0000313" key="3">
    <source>
        <dbReference type="Proteomes" id="UP001154282"/>
    </source>
</evidence>
<feature type="compositionally biased region" description="Low complexity" evidence="1">
    <location>
        <begin position="320"/>
        <end position="332"/>
    </location>
</feature>
<dbReference type="PANTHER" id="PTHR33929">
    <property type="entry name" value="MEMBRANE-ASSOCIATED KINASE REGULATOR 2-RELATED"/>
    <property type="match status" value="1"/>
</dbReference>
<dbReference type="PANTHER" id="PTHR33929:SF4">
    <property type="entry name" value="MEMBRANE-ASSOCIATED KINASE REGULATOR 5"/>
    <property type="match status" value="1"/>
</dbReference>
<dbReference type="GO" id="GO:0005886">
    <property type="term" value="C:plasma membrane"/>
    <property type="evidence" value="ECO:0007669"/>
    <property type="project" value="InterPro"/>
</dbReference>
<evidence type="ECO:0000313" key="2">
    <source>
        <dbReference type="EMBL" id="CAI0402894.1"/>
    </source>
</evidence>
<feature type="region of interest" description="Disordered" evidence="1">
    <location>
        <begin position="60"/>
        <end position="95"/>
    </location>
</feature>
<feature type="compositionally biased region" description="Basic and acidic residues" evidence="1">
    <location>
        <begin position="66"/>
        <end position="84"/>
    </location>
</feature>
<dbReference type="EMBL" id="CAMGYJ010000004">
    <property type="protein sequence ID" value="CAI0402894.1"/>
    <property type="molecule type" value="Genomic_DNA"/>
</dbReference>
<evidence type="ECO:0000256" key="1">
    <source>
        <dbReference type="SAM" id="MobiDB-lite"/>
    </source>
</evidence>
<evidence type="ECO:0008006" key="4">
    <source>
        <dbReference type="Google" id="ProtNLM"/>
    </source>
</evidence>
<gene>
    <name evidence="2" type="ORF">LITE_LOCUS11818</name>
</gene>
<protein>
    <recommendedName>
        <fullName evidence="4">Membrane-associated kinase regulator 5</fullName>
    </recommendedName>
</protein>
<dbReference type="AlphaFoldDB" id="A0AAV0IZA6"/>
<sequence>MDVLYFLRLLRPTTTHLKSQNKVECVNARLNNGEAYDDSEEEEEEDSFFELELTVPPDFDYPRSINGDRCKSPNKLADRAEPKVQQHQSPPATEPLFSKRKILPIEPVSSPKPHQSPISVLKQGPKFRVLAFRKSKSMPVQKTGEKHEKGLNQEEKQRFVTVKVKLDEMGGGSYYNNGRSKLARNNSLRKQILDDTSSEISSRRFPKEIVQKYLKLINPLYIKVAKKECDRMKFSGELSSPFTTPSASPAVTAPVSSPKKEKQGSFPAGIREVCKHLRKSKSASSGTGVSPPATLQRRDDSLLLQNDGIQSAILHCKRSFNSSRDSSQLSRFSSDRSMDSPRVSSDEF</sequence>
<feature type="region of interest" description="Disordered" evidence="1">
    <location>
        <begin position="238"/>
        <end position="268"/>
    </location>
</feature>
<feature type="region of interest" description="Disordered" evidence="1">
    <location>
        <begin position="278"/>
        <end position="297"/>
    </location>
</feature>
<dbReference type="Proteomes" id="UP001154282">
    <property type="component" value="Unassembled WGS sequence"/>
</dbReference>